<dbReference type="Pfam" id="PF13148">
    <property type="entry name" value="DUF3987"/>
    <property type="match status" value="1"/>
</dbReference>
<dbReference type="KEGG" id="tin:Tint_2929"/>
<dbReference type="InterPro" id="IPR025048">
    <property type="entry name" value="DUF3987"/>
</dbReference>
<reference evidence="1" key="1">
    <citation type="submission" date="2010-04" db="EMBL/GenBank/DDBJ databases">
        <title>Complete sequence of Thiomonas intermedia K12.</title>
        <authorList>
            <consortium name="US DOE Joint Genome Institute"/>
            <person name="Lucas S."/>
            <person name="Copeland A."/>
            <person name="Lapidus A."/>
            <person name="Cheng J.-F."/>
            <person name="Bruce D."/>
            <person name="Goodwin L."/>
            <person name="Pitluck S."/>
            <person name="Davenport K."/>
            <person name="Detter J.C."/>
            <person name="Han C."/>
            <person name="Tapia R."/>
            <person name="Land M."/>
            <person name="Hauser L."/>
            <person name="Kyrpides N."/>
            <person name="Ovchinnikova G."/>
            <person name="Kerfeld C.A."/>
            <person name="Cannon G.C."/>
            <person name="Heinhorst S."/>
            <person name="Woyke T."/>
        </authorList>
    </citation>
    <scope>NUCLEOTIDE SEQUENCE [LARGE SCALE GENOMIC DNA]</scope>
    <source>
        <strain evidence="1">K12</strain>
    </source>
</reference>
<gene>
    <name evidence="1" type="ordered locus">Tint_2929</name>
</gene>
<dbReference type="BioCyc" id="TINT75379:TINT_RS14675-MONOMER"/>
<dbReference type="HOGENOM" id="CLU_020866_2_0_4"/>
<sequence length="496" mass="55458">MIVNNFPYARLPESVQHVVSEVQAQTQAPPDLVCLVALGVASLAAQYSVDVEGGDGSTTAVALNIFVAADSGERKTTVFKRLLKSVTEFEATKREQGREHVLRHKALHDAWTAQVAGLKRRITKEYAEDGASCSDVAVAELVELTANEPVPPILCALLFQSVTPSALSRSLATRYPSAGIFSSEATDILNGDTFRLLGHHNSNWDGQTPSRETIDERIVARWVTRTTMLLMLQRSELYRFVQKRGEMARNSGFFARALIGEPSSTIGTRYVGLEKMRIAPAEVFHARVRELLELAHNRIEGDCQRDLMRPDDTARVRWMNFYNLIESRSGSVGDLASVREFASKIGEQALRIAAVLQFFDTRALVIDEAHMQAGIDIADYFLREHFRLFAPRPEPFVPDPQILLNHLLRWHRLRGETMWSLRKIESCAPGKLRGQHGRTRIALNWLVTNNQLLMHPQNSGGPFFGLNLNPVGSSTPFQQMPLPQYSQMMATTPAMV</sequence>
<dbReference type="eggNOG" id="COG4983">
    <property type="taxonomic scope" value="Bacteria"/>
</dbReference>
<evidence type="ECO:0008006" key="2">
    <source>
        <dbReference type="Google" id="ProtNLM"/>
    </source>
</evidence>
<dbReference type="EMBL" id="CP002021">
    <property type="protein sequence ID" value="ADG32266.1"/>
    <property type="molecule type" value="Genomic_DNA"/>
</dbReference>
<accession>D5WYT9</accession>
<dbReference type="AlphaFoldDB" id="D5WYT9"/>
<evidence type="ECO:0000313" key="1">
    <source>
        <dbReference type="EMBL" id="ADG32266.1"/>
    </source>
</evidence>
<protein>
    <recommendedName>
        <fullName evidence="2">DUF3987 domain-containing protein</fullName>
    </recommendedName>
</protein>
<name>D5WYT9_THIK1</name>
<organism evidence="1">
    <name type="scientific">Thiomonas intermedia (strain K12)</name>
    <name type="common">Thiobacillus intermedius</name>
    <dbReference type="NCBI Taxonomy" id="75379"/>
    <lineage>
        <taxon>Bacteria</taxon>
        <taxon>Pseudomonadati</taxon>
        <taxon>Pseudomonadota</taxon>
        <taxon>Betaproteobacteria</taxon>
        <taxon>Burkholderiales</taxon>
        <taxon>Thiomonas</taxon>
    </lineage>
</organism>
<proteinExistence type="predicted"/>